<protein>
    <submittedName>
        <fullName evidence="2">Uncharacterized protein</fullName>
    </submittedName>
</protein>
<keyword evidence="1" id="KW-0175">Coiled coil</keyword>
<reference evidence="2 3" key="1">
    <citation type="submission" date="2019-11" db="EMBL/GenBank/DDBJ databases">
        <title>Epiphytic Pseudomonas syringae from cherry orchards.</title>
        <authorList>
            <person name="Hulin M.T."/>
        </authorList>
    </citation>
    <scope>NUCLEOTIDE SEQUENCE [LARGE SCALE GENOMIC DNA]</scope>
    <source>
        <strain evidence="2 3">PA-3-2A</strain>
    </source>
</reference>
<organism evidence="2 3">
    <name type="scientific">Pseudomonas salomonii</name>
    <dbReference type="NCBI Taxonomy" id="191391"/>
    <lineage>
        <taxon>Bacteria</taxon>
        <taxon>Pseudomonadati</taxon>
        <taxon>Pseudomonadota</taxon>
        <taxon>Gammaproteobacteria</taxon>
        <taxon>Pseudomonadales</taxon>
        <taxon>Pseudomonadaceae</taxon>
        <taxon>Pseudomonas</taxon>
    </lineage>
</organism>
<comment type="caution">
    <text evidence="2">The sequence shown here is derived from an EMBL/GenBank/DDBJ whole genome shotgun (WGS) entry which is preliminary data.</text>
</comment>
<keyword evidence="3" id="KW-1185">Reference proteome</keyword>
<name>A0ABS9GP34_9PSED</name>
<dbReference type="RefSeq" id="WP_236371951.1">
    <property type="nucleotide sequence ID" value="NZ_WKAT01000030.1"/>
</dbReference>
<evidence type="ECO:0000313" key="2">
    <source>
        <dbReference type="EMBL" id="MCF5546167.1"/>
    </source>
</evidence>
<gene>
    <name evidence="2" type="ORF">GIV68_15625</name>
</gene>
<evidence type="ECO:0000313" key="3">
    <source>
        <dbReference type="Proteomes" id="UP000814158"/>
    </source>
</evidence>
<dbReference type="EMBL" id="WKAT01000030">
    <property type="protein sequence ID" value="MCF5546167.1"/>
    <property type="molecule type" value="Genomic_DNA"/>
</dbReference>
<evidence type="ECO:0000256" key="1">
    <source>
        <dbReference type="SAM" id="Coils"/>
    </source>
</evidence>
<proteinExistence type="predicted"/>
<feature type="coiled-coil region" evidence="1">
    <location>
        <begin position="3"/>
        <end position="32"/>
    </location>
</feature>
<dbReference type="Proteomes" id="UP000814158">
    <property type="component" value="Unassembled WGS sequence"/>
</dbReference>
<sequence length="84" mass="9759">MTFESAEDLRERAEAGKKNAELRELLNSINIEIKGQADNGHLEVSYRLAESDIEFKDVVLEKLEEHYAVEFDEAKRDIFISWKS</sequence>
<accession>A0ABS9GP34</accession>